<reference evidence="1" key="1">
    <citation type="submission" date="2023-03" db="UniProtKB">
        <authorList>
            <consortium name="EnsemblPlants"/>
        </authorList>
    </citation>
    <scope>IDENTIFICATION</scope>
</reference>
<dbReference type="AlphaFoldDB" id="A0A9I9EGD8"/>
<name>A0A9I9EGD8_CUCME</name>
<evidence type="ECO:0000313" key="1">
    <source>
        <dbReference type="EnsemblPlants" id="MELO3C033370.2.1"/>
    </source>
</evidence>
<sequence>MHNKTPNLNPIFLIPTSFLLSDGDPRYIDGFVKYIVGYAMKHFGNQGQWRFHGYGKKLREKENEKLTIITVINVLNLQLCHLPSMRVSNELGQGLLGGMICGLSLQTILLLITFYKTNWIHEIQPSDFEDVYGLYEKARMCSLSKASQNIGLQSLERPTAVILFANLCILFAIVEGKGWMVGCPSEVLQESIGAAKPYLQQFIDV</sequence>
<accession>A0A9I9EGD8</accession>
<proteinExistence type="predicted"/>
<protein>
    <submittedName>
        <fullName evidence="1">Uncharacterized protein</fullName>
    </submittedName>
</protein>
<organism evidence="1">
    <name type="scientific">Cucumis melo</name>
    <name type="common">Muskmelon</name>
    <dbReference type="NCBI Taxonomy" id="3656"/>
    <lineage>
        <taxon>Eukaryota</taxon>
        <taxon>Viridiplantae</taxon>
        <taxon>Streptophyta</taxon>
        <taxon>Embryophyta</taxon>
        <taxon>Tracheophyta</taxon>
        <taxon>Spermatophyta</taxon>
        <taxon>Magnoliopsida</taxon>
        <taxon>eudicotyledons</taxon>
        <taxon>Gunneridae</taxon>
        <taxon>Pentapetalae</taxon>
        <taxon>rosids</taxon>
        <taxon>fabids</taxon>
        <taxon>Cucurbitales</taxon>
        <taxon>Cucurbitaceae</taxon>
        <taxon>Benincaseae</taxon>
        <taxon>Cucumis</taxon>
    </lineage>
</organism>
<dbReference type="EnsemblPlants" id="MELO3C033370.2.1">
    <property type="protein sequence ID" value="MELO3C033370.2.1"/>
    <property type="gene ID" value="MELO3C033370.2"/>
</dbReference>
<dbReference type="Gramene" id="MELO3C033370.2.1">
    <property type="protein sequence ID" value="MELO3C033370.2.1"/>
    <property type="gene ID" value="MELO3C033370.2"/>
</dbReference>